<protein>
    <submittedName>
        <fullName evidence="2">Hemopexin-like repeat</fullName>
    </submittedName>
</protein>
<reference evidence="2 3" key="1">
    <citation type="submission" date="2019-04" db="EMBL/GenBank/DDBJ databases">
        <title>An improved genome assembly and genetic linkage map for asparagus bean, Vigna unguiculata ssp. sesquipedialis.</title>
        <authorList>
            <person name="Xia Q."/>
            <person name="Zhang R."/>
            <person name="Dong Y."/>
        </authorList>
    </citation>
    <scope>NUCLEOTIDE SEQUENCE [LARGE SCALE GENOMIC DNA]</scope>
    <source>
        <tissue evidence="2">Leaf</tissue>
    </source>
</reference>
<accession>A0A4D6MYV7</accession>
<dbReference type="InterPro" id="IPR036375">
    <property type="entry name" value="Hemopexin-like_dom_sf"/>
</dbReference>
<organism evidence="2 3">
    <name type="scientific">Vigna unguiculata</name>
    <name type="common">Cowpea</name>
    <dbReference type="NCBI Taxonomy" id="3917"/>
    <lineage>
        <taxon>Eukaryota</taxon>
        <taxon>Viridiplantae</taxon>
        <taxon>Streptophyta</taxon>
        <taxon>Embryophyta</taxon>
        <taxon>Tracheophyta</taxon>
        <taxon>Spermatophyta</taxon>
        <taxon>Magnoliopsida</taxon>
        <taxon>eudicotyledons</taxon>
        <taxon>Gunneridae</taxon>
        <taxon>Pentapetalae</taxon>
        <taxon>rosids</taxon>
        <taxon>fabids</taxon>
        <taxon>Fabales</taxon>
        <taxon>Fabaceae</taxon>
        <taxon>Papilionoideae</taxon>
        <taxon>50 kb inversion clade</taxon>
        <taxon>NPAAA clade</taxon>
        <taxon>indigoferoid/millettioid clade</taxon>
        <taxon>Phaseoleae</taxon>
        <taxon>Vigna</taxon>
    </lineage>
</organism>
<dbReference type="AlphaFoldDB" id="A0A4D6MYV7"/>
<evidence type="ECO:0000256" key="1">
    <source>
        <dbReference type="PROSITE-ProRule" id="PRU01011"/>
    </source>
</evidence>
<feature type="repeat" description="Hemopexin" evidence="1">
    <location>
        <begin position="118"/>
        <end position="165"/>
    </location>
</feature>
<dbReference type="SUPFAM" id="SSF50923">
    <property type="entry name" value="Hemopexin-like domain"/>
    <property type="match status" value="1"/>
</dbReference>
<name>A0A4D6MYV7_VIGUN</name>
<dbReference type="SMART" id="SM00120">
    <property type="entry name" value="HX"/>
    <property type="match status" value="3"/>
</dbReference>
<dbReference type="PROSITE" id="PS51642">
    <property type="entry name" value="HEMOPEXIN_2"/>
    <property type="match status" value="1"/>
</dbReference>
<dbReference type="InterPro" id="IPR018487">
    <property type="entry name" value="Hemopexin-like_repeat"/>
</dbReference>
<dbReference type="Gene3D" id="2.110.10.10">
    <property type="entry name" value="Hemopexin-like domain"/>
    <property type="match status" value="1"/>
</dbReference>
<sequence>MSSPVLINAAIPSSRPYQVYFFAKNKYVRLYYTPGDTGDEIMTPLQLVSSGFSSLAGTAFAEDGIDCSFDTEGSKAYIFSSDICAYIDYAPHSSKDKILVGPTTIAQMFPTLRNTVFAEGIDAAFRSTKGKEVYLFKGIDYCRIAYDSKELVGSIGNITDGFPHLKGTIFESGIDASFGSVKKGFAYLFKEDKYTLLRESDGTFNQVRDILAGWPCLRGVFPVTE</sequence>
<dbReference type="Proteomes" id="UP000501690">
    <property type="component" value="Linkage Group LG9"/>
</dbReference>
<gene>
    <name evidence="2" type="ORF">DEO72_LG9g65</name>
</gene>
<evidence type="ECO:0000313" key="3">
    <source>
        <dbReference type="Proteomes" id="UP000501690"/>
    </source>
</evidence>
<dbReference type="EMBL" id="CP039353">
    <property type="protein sequence ID" value="QCE05065.1"/>
    <property type="molecule type" value="Genomic_DNA"/>
</dbReference>
<dbReference type="OrthoDB" id="756060at2759"/>
<keyword evidence="3" id="KW-1185">Reference proteome</keyword>
<dbReference type="Gramene" id="Vigun07g005900.1.v1.2">
    <property type="protein sequence ID" value="Vigun07g005900.1.v1.2.CDS.1"/>
    <property type="gene ID" value="Vigun07g005900.v1.2"/>
</dbReference>
<proteinExistence type="predicted"/>
<evidence type="ECO:0000313" key="2">
    <source>
        <dbReference type="EMBL" id="QCE05065.1"/>
    </source>
</evidence>